<reference evidence="2" key="1">
    <citation type="journal article" date="2021" name="Proc. Natl. Acad. Sci. U.S.A.">
        <title>A Catalog of Tens of Thousands of Viruses from Human Metagenomes Reveals Hidden Associations with Chronic Diseases.</title>
        <authorList>
            <person name="Tisza M.J."/>
            <person name="Buck C.B."/>
        </authorList>
    </citation>
    <scope>NUCLEOTIDE SEQUENCE</scope>
    <source>
        <strain evidence="2">CtviY17</strain>
    </source>
</reference>
<organism evidence="2">
    <name type="scientific">virus sp. ctviY17</name>
    <dbReference type="NCBI Taxonomy" id="2825828"/>
    <lineage>
        <taxon>Viruses</taxon>
    </lineage>
</organism>
<name>A0A8S5RMI0_9VIRU</name>
<keyword evidence="1" id="KW-0175">Coiled coil</keyword>
<dbReference type="EMBL" id="BK059120">
    <property type="protein sequence ID" value="DAE32379.1"/>
    <property type="molecule type" value="Genomic_DNA"/>
</dbReference>
<protein>
    <submittedName>
        <fullName evidence="2">Uncharacterized protein</fullName>
    </submittedName>
</protein>
<sequence>MDENKTGVWVRCMNGKAVKYNHNQISSFNVGDIVEVDNDDVYVRFKIEVVELKGVSTILATYTIKPQLRIDRTTPFYSVTKFRDAEPIEMDVYANNEALIIVPFWYGKEQYRKQNIRSTEAVIAITRKESLRAMNEGLEIKTCTISADKIKTDVLSISSPDPILRVSSSNQPEPITAMSEAEKNWWKECCGGSETKRGLRAEIPTLDDWGGEMSATLTFSPKKIDEIMNKLAETKKEKDMYTKNLKEMIKKPIYVDKEITIKEPMLDNNGKQIEKDGEPVFKVKHYHGMVKILWTSGAETVAYVEGNDVYDRENGFKTCVLKYLCGNAGAHDAVDFWTNKYVKYPSSCIEVTENLCKLEEIIENDKQREEERKGLPHAKFLRRTVDHLMPSFSDDKLHYAPEDEKLANEFKKLAKKYFPELKCREIYINDRKQDEVFVAIK</sequence>
<evidence type="ECO:0000256" key="1">
    <source>
        <dbReference type="SAM" id="Coils"/>
    </source>
</evidence>
<feature type="coiled-coil region" evidence="1">
    <location>
        <begin position="224"/>
        <end position="251"/>
    </location>
</feature>
<evidence type="ECO:0000313" key="2">
    <source>
        <dbReference type="EMBL" id="DAE32379.1"/>
    </source>
</evidence>
<proteinExistence type="predicted"/>
<accession>A0A8S5RMI0</accession>